<keyword evidence="2 4" id="KW-0143">Chaperone</keyword>
<dbReference type="GO" id="GO:0045041">
    <property type="term" value="P:protein import into mitochondrial intermembrane space"/>
    <property type="evidence" value="ECO:0007669"/>
    <property type="project" value="EnsemblFungi"/>
</dbReference>
<dbReference type="InterPro" id="IPR020818">
    <property type="entry name" value="Chaperonin_GroES"/>
</dbReference>
<dbReference type="Pfam" id="PF00166">
    <property type="entry name" value="Cpn10"/>
    <property type="match status" value="1"/>
</dbReference>
<gene>
    <name evidence="5" type="ORF">NEOLI_004169</name>
</gene>
<dbReference type="GO" id="GO:0005759">
    <property type="term" value="C:mitochondrial matrix"/>
    <property type="evidence" value="ECO:0007669"/>
    <property type="project" value="EnsemblFungi"/>
</dbReference>
<name>A0A1U7LN70_NEOID</name>
<dbReference type="CDD" id="cd00320">
    <property type="entry name" value="cpn10"/>
    <property type="match status" value="1"/>
</dbReference>
<dbReference type="GO" id="GO:0051087">
    <property type="term" value="F:protein-folding chaperone binding"/>
    <property type="evidence" value="ECO:0007669"/>
    <property type="project" value="EnsemblFungi"/>
</dbReference>
<keyword evidence="6" id="KW-1185">Reference proteome</keyword>
<evidence type="ECO:0000256" key="2">
    <source>
        <dbReference type="ARBA" id="ARBA00023186"/>
    </source>
</evidence>
<protein>
    <submittedName>
        <fullName evidence="5">Heat shock protein, mitochondrial</fullName>
    </submittedName>
</protein>
<reference evidence="5 6" key="1">
    <citation type="submission" date="2016-04" db="EMBL/GenBank/DDBJ databases">
        <title>Evolutionary innovation and constraint leading to complex multicellularity in the Ascomycota.</title>
        <authorList>
            <person name="Cisse O."/>
            <person name="Nguyen A."/>
            <person name="Hewitt D.A."/>
            <person name="Jedd G."/>
            <person name="Stajich J.E."/>
        </authorList>
    </citation>
    <scope>NUCLEOTIDE SEQUENCE [LARGE SCALE GENOMIC DNA]</scope>
    <source>
        <strain evidence="5 6">DAH-3</strain>
    </source>
</reference>
<dbReference type="PROSITE" id="PS00681">
    <property type="entry name" value="CHAPERONINS_CPN10"/>
    <property type="match status" value="1"/>
</dbReference>
<comment type="function">
    <text evidence="3">Eukaryotic CPN10 homolog which is essential for mitochondrial protein biogenesis, together with CPN60. Binds to CPN60 in the presence of Mg-ATP and suppresses the ATPase activity of the latter.</text>
</comment>
<dbReference type="InterPro" id="IPR018369">
    <property type="entry name" value="Chaprnonin_Cpn10_CS"/>
</dbReference>
<comment type="similarity">
    <text evidence="1 4">Belongs to the GroES chaperonin family.</text>
</comment>
<evidence type="ECO:0000256" key="3">
    <source>
        <dbReference type="ARBA" id="ARBA00056825"/>
    </source>
</evidence>
<dbReference type="STRING" id="1198029.A0A1U7LN70"/>
<dbReference type="PANTHER" id="PTHR10772:SF0">
    <property type="entry name" value="10 KDA HEAT SHOCK PROTEIN, MITOCHONDRIAL"/>
    <property type="match status" value="1"/>
</dbReference>
<dbReference type="SUPFAM" id="SSF50129">
    <property type="entry name" value="GroES-like"/>
    <property type="match status" value="1"/>
</dbReference>
<dbReference type="InterPro" id="IPR011032">
    <property type="entry name" value="GroES-like_sf"/>
</dbReference>
<evidence type="ECO:0000256" key="4">
    <source>
        <dbReference type="RuleBase" id="RU003479"/>
    </source>
</evidence>
<dbReference type="InterPro" id="IPR037124">
    <property type="entry name" value="Chaperonin_GroES_sf"/>
</dbReference>
<dbReference type="AlphaFoldDB" id="A0A1U7LN70"/>
<sequence>MSSIAAKSVKSIVPLFDRVLIQRIKANQKTSSGIFLPEKSMEKLSEGTVIAVGQGAINKDGKLVVPGVKSGDRVVLPQYGGNNIKIGDDEYTLFRDHELMAIINE</sequence>
<dbReference type="PANTHER" id="PTHR10772">
    <property type="entry name" value="10 KDA HEAT SHOCK PROTEIN"/>
    <property type="match status" value="1"/>
</dbReference>
<keyword evidence="5" id="KW-0346">Stress response</keyword>
<dbReference type="HAMAP" id="MF_00580">
    <property type="entry name" value="CH10"/>
    <property type="match status" value="1"/>
</dbReference>
<dbReference type="GO" id="GO:0051082">
    <property type="term" value="F:unfolded protein binding"/>
    <property type="evidence" value="ECO:0007669"/>
    <property type="project" value="EnsemblFungi"/>
</dbReference>
<dbReference type="Proteomes" id="UP000186594">
    <property type="component" value="Unassembled WGS sequence"/>
</dbReference>
<organism evidence="5 6">
    <name type="scientific">Neolecta irregularis (strain DAH-3)</name>
    <dbReference type="NCBI Taxonomy" id="1198029"/>
    <lineage>
        <taxon>Eukaryota</taxon>
        <taxon>Fungi</taxon>
        <taxon>Dikarya</taxon>
        <taxon>Ascomycota</taxon>
        <taxon>Taphrinomycotina</taxon>
        <taxon>Neolectales</taxon>
        <taxon>Neolectaceae</taxon>
        <taxon>Neolecta</taxon>
    </lineage>
</organism>
<proteinExistence type="inferred from homology"/>
<dbReference type="EMBL" id="LXFE01001037">
    <property type="protein sequence ID" value="OLL23992.1"/>
    <property type="molecule type" value="Genomic_DNA"/>
</dbReference>
<dbReference type="GO" id="GO:0042026">
    <property type="term" value="P:protein refolding"/>
    <property type="evidence" value="ECO:0007669"/>
    <property type="project" value="EnsemblFungi"/>
</dbReference>
<comment type="caution">
    <text evidence="5">The sequence shown here is derived from an EMBL/GenBank/DDBJ whole genome shotgun (WGS) entry which is preliminary data.</text>
</comment>
<evidence type="ECO:0000256" key="1">
    <source>
        <dbReference type="ARBA" id="ARBA00006975"/>
    </source>
</evidence>
<dbReference type="GO" id="GO:0051131">
    <property type="term" value="P:chaperone-mediated protein complex assembly"/>
    <property type="evidence" value="ECO:0007669"/>
    <property type="project" value="EnsemblFungi"/>
</dbReference>
<dbReference type="Gene3D" id="2.30.33.40">
    <property type="entry name" value="GroES chaperonin"/>
    <property type="match status" value="1"/>
</dbReference>
<accession>A0A1U7LN70</accession>
<dbReference type="PRINTS" id="PR00297">
    <property type="entry name" value="CHAPERONIN10"/>
</dbReference>
<evidence type="ECO:0000313" key="5">
    <source>
        <dbReference type="EMBL" id="OLL23992.1"/>
    </source>
</evidence>
<dbReference type="GO" id="GO:0005524">
    <property type="term" value="F:ATP binding"/>
    <property type="evidence" value="ECO:0007669"/>
    <property type="project" value="InterPro"/>
</dbReference>
<dbReference type="OMA" id="EDFLIMR"/>
<evidence type="ECO:0000313" key="6">
    <source>
        <dbReference type="Proteomes" id="UP000186594"/>
    </source>
</evidence>
<dbReference type="GO" id="GO:0044183">
    <property type="term" value="F:protein folding chaperone"/>
    <property type="evidence" value="ECO:0007669"/>
    <property type="project" value="InterPro"/>
</dbReference>
<dbReference type="GO" id="GO:0046872">
    <property type="term" value="F:metal ion binding"/>
    <property type="evidence" value="ECO:0007669"/>
    <property type="project" value="TreeGrafter"/>
</dbReference>
<dbReference type="FunFam" id="2.30.33.40:FF:000002">
    <property type="entry name" value="10 kDa chaperonin, mitochondrial"/>
    <property type="match status" value="1"/>
</dbReference>
<dbReference type="OrthoDB" id="184876at2759"/>
<dbReference type="SMART" id="SM00883">
    <property type="entry name" value="Cpn10"/>
    <property type="match status" value="1"/>
</dbReference>